<evidence type="ECO:0000313" key="7">
    <source>
        <dbReference type="Proteomes" id="UP000028926"/>
    </source>
</evidence>
<dbReference type="CDD" id="cd00540">
    <property type="entry name" value="AAG"/>
    <property type="match status" value="1"/>
</dbReference>
<dbReference type="NCBIfam" id="NF002004">
    <property type="entry name" value="PRK00802.1-4"/>
    <property type="match status" value="1"/>
</dbReference>
<dbReference type="STRING" id="91604.ID47_07860"/>
<protein>
    <recommendedName>
        <fullName evidence="5">Putative 3-methyladenine DNA glycosylase</fullName>
        <ecNumber evidence="5">3.2.2.-</ecNumber>
    </recommendedName>
</protein>
<dbReference type="HAMAP" id="MF_00527">
    <property type="entry name" value="3MGH"/>
    <property type="match status" value="1"/>
</dbReference>
<dbReference type="EC" id="3.2.2.-" evidence="5"/>
<dbReference type="Gene3D" id="3.10.300.10">
    <property type="entry name" value="Methylpurine-DNA glycosylase (MPG)"/>
    <property type="match status" value="1"/>
</dbReference>
<dbReference type="InterPro" id="IPR011034">
    <property type="entry name" value="Formyl_transferase-like_C_sf"/>
</dbReference>
<dbReference type="GO" id="GO:0006284">
    <property type="term" value="P:base-excision repair"/>
    <property type="evidence" value="ECO:0007669"/>
    <property type="project" value="InterPro"/>
</dbReference>
<dbReference type="PANTHER" id="PTHR10429:SF0">
    <property type="entry name" value="DNA-3-METHYLADENINE GLYCOSYLASE"/>
    <property type="match status" value="1"/>
</dbReference>
<organism evidence="6 7">
    <name type="scientific">Candidatus Odyssella acanthamoebae</name>
    <dbReference type="NCBI Taxonomy" id="91604"/>
    <lineage>
        <taxon>Bacteria</taxon>
        <taxon>Pseudomonadati</taxon>
        <taxon>Pseudomonadota</taxon>
        <taxon>Alphaproteobacteria</taxon>
        <taxon>Holosporales</taxon>
        <taxon>Candidatus Paracaedibacteraceae</taxon>
        <taxon>Candidatus Odyssella</taxon>
    </lineage>
</organism>
<dbReference type="PANTHER" id="PTHR10429">
    <property type="entry name" value="DNA-3-METHYLADENINE GLYCOSYLASE"/>
    <property type="match status" value="1"/>
</dbReference>
<dbReference type="HOGENOM" id="CLU_060471_4_1_5"/>
<dbReference type="OrthoDB" id="9794313at2"/>
<dbReference type="Pfam" id="PF02245">
    <property type="entry name" value="Pur_DNA_glyco"/>
    <property type="match status" value="1"/>
</dbReference>
<dbReference type="EMBL" id="CP008941">
    <property type="protein sequence ID" value="AIK96652.1"/>
    <property type="molecule type" value="Genomic_DNA"/>
</dbReference>
<dbReference type="NCBIfam" id="TIGR00567">
    <property type="entry name" value="3mg"/>
    <property type="match status" value="1"/>
</dbReference>
<evidence type="ECO:0000256" key="2">
    <source>
        <dbReference type="ARBA" id="ARBA00022763"/>
    </source>
</evidence>
<keyword evidence="3 5" id="KW-0378">Hydrolase</keyword>
<dbReference type="AlphaFoldDB" id="A0A077ATX7"/>
<proteinExistence type="inferred from homology"/>
<name>A0A077ATX7_9PROT</name>
<dbReference type="RefSeq" id="WP_038465244.1">
    <property type="nucleotide sequence ID" value="NZ_CP008941.1"/>
</dbReference>
<dbReference type="InterPro" id="IPR003180">
    <property type="entry name" value="MPG"/>
</dbReference>
<keyword evidence="4 5" id="KW-0234">DNA repair</keyword>
<dbReference type="KEGG" id="paca:ID47_07860"/>
<dbReference type="InterPro" id="IPR036995">
    <property type="entry name" value="MPG_sf"/>
</dbReference>
<accession>A0A077ATX7</accession>
<evidence type="ECO:0000256" key="1">
    <source>
        <dbReference type="ARBA" id="ARBA00009232"/>
    </source>
</evidence>
<evidence type="ECO:0000256" key="3">
    <source>
        <dbReference type="ARBA" id="ARBA00022801"/>
    </source>
</evidence>
<gene>
    <name evidence="6" type="ORF">ID47_07860</name>
</gene>
<dbReference type="Proteomes" id="UP000028926">
    <property type="component" value="Chromosome"/>
</dbReference>
<dbReference type="SUPFAM" id="SSF50486">
    <property type="entry name" value="FMT C-terminal domain-like"/>
    <property type="match status" value="1"/>
</dbReference>
<keyword evidence="2 5" id="KW-0227">DNA damage</keyword>
<sequence length="167" mass="18501">MKLDHNFFNRNCAVVAHDLIGKKLVFGEHAGIITETEAYRGADDPASHAHRGITPRSAIMFGPPGKSYVYFIYGMYYCLNIVTEPEGEASAVLIRGLKLLTPPLTHLNGPGKLCRHLGITTRHNGIDLLSDPTFYVSEGIQDVDVNITPRIGIKKATEKPWRFVLTL</sequence>
<keyword evidence="7" id="KW-1185">Reference proteome</keyword>
<dbReference type="eggNOG" id="COG2094">
    <property type="taxonomic scope" value="Bacteria"/>
</dbReference>
<reference evidence="6 7" key="1">
    <citation type="submission" date="2014-07" db="EMBL/GenBank/DDBJ databases">
        <title>Comparative genomic insights into amoeba endosymbionts belonging to the families of Holosporaceae and Candidatus Midichloriaceae within Rickettsiales.</title>
        <authorList>
            <person name="Wang Z."/>
            <person name="Wu M."/>
        </authorList>
    </citation>
    <scope>NUCLEOTIDE SEQUENCE [LARGE SCALE GENOMIC DNA]</scope>
    <source>
        <strain evidence="6">PRA3</strain>
    </source>
</reference>
<evidence type="ECO:0000256" key="5">
    <source>
        <dbReference type="HAMAP-Rule" id="MF_00527"/>
    </source>
</evidence>
<evidence type="ECO:0000313" key="6">
    <source>
        <dbReference type="EMBL" id="AIK96652.1"/>
    </source>
</evidence>
<dbReference type="GO" id="GO:0003905">
    <property type="term" value="F:alkylbase DNA N-glycosylase activity"/>
    <property type="evidence" value="ECO:0007669"/>
    <property type="project" value="InterPro"/>
</dbReference>
<evidence type="ECO:0000256" key="4">
    <source>
        <dbReference type="ARBA" id="ARBA00023204"/>
    </source>
</evidence>
<dbReference type="GO" id="GO:0003677">
    <property type="term" value="F:DNA binding"/>
    <property type="evidence" value="ECO:0007669"/>
    <property type="project" value="InterPro"/>
</dbReference>
<comment type="similarity">
    <text evidence="1 5">Belongs to the DNA glycosylase MPG family.</text>
</comment>